<protein>
    <submittedName>
        <fullName evidence="3">ZYBA0S03-00144g1_1</fullName>
    </submittedName>
</protein>
<dbReference type="InterPro" id="IPR013328">
    <property type="entry name" value="6PGD_dom2"/>
</dbReference>
<dbReference type="Gene3D" id="1.10.1040.10">
    <property type="entry name" value="N-(1-d-carboxylethyl)-l-norvaline Dehydrogenase, domain 2"/>
    <property type="match status" value="1"/>
</dbReference>
<dbReference type="InterPro" id="IPR013752">
    <property type="entry name" value="KPA_reductase"/>
</dbReference>
<proteinExistence type="predicted"/>
<evidence type="ECO:0000313" key="3">
    <source>
        <dbReference type="EMBL" id="CDF88710.1"/>
    </source>
</evidence>
<evidence type="ECO:0000313" key="4">
    <source>
        <dbReference type="Proteomes" id="UP000019375"/>
    </source>
</evidence>
<dbReference type="Pfam" id="PF02558">
    <property type="entry name" value="ApbA"/>
    <property type="match status" value="1"/>
</dbReference>
<keyword evidence="4" id="KW-1185">Reference proteome</keyword>
<dbReference type="GO" id="GO:0005737">
    <property type="term" value="C:cytoplasm"/>
    <property type="evidence" value="ECO:0007669"/>
    <property type="project" value="TreeGrafter"/>
</dbReference>
<dbReference type="PANTHER" id="PTHR21708:SF30">
    <property type="entry name" value="2-DEHYDROPANTOATE 2-REDUCTASE-RELATED"/>
    <property type="match status" value="1"/>
</dbReference>
<dbReference type="PANTHER" id="PTHR21708">
    <property type="entry name" value="PROBABLE 2-DEHYDROPANTOATE 2-REDUCTASE"/>
    <property type="match status" value="1"/>
</dbReference>
<dbReference type="InterPro" id="IPR013332">
    <property type="entry name" value="KPR_N"/>
</dbReference>
<dbReference type="InterPro" id="IPR051402">
    <property type="entry name" value="KPR-Related"/>
</dbReference>
<dbReference type="Proteomes" id="UP000019375">
    <property type="component" value="Unassembled WGS sequence"/>
</dbReference>
<dbReference type="EMBL" id="HG316456">
    <property type="protein sequence ID" value="CDF88710.1"/>
    <property type="molecule type" value="Genomic_DNA"/>
</dbReference>
<sequence length="340" mass="37634">MSAEKNVIVVGTGGIGTVVAYGIDFAQKSNLSIVVRRDYQKVKDVGYDIDSCDYGSVKGWKPQNIFPTVAAAAASGTVYDYVVITTKNLPDIIKVEELVEPIVTVGYTSVVLIQNGFDLCRPFFSKYPENVVISGITYCGSHNNSGNVHHTQTDKCYLGSGNNPHLPRDIQEAKTEEFVALYSNGKNNPIYITNEREYRYRKIIYNATLNTSCALTGVDTGRIELAGGLDTIVLPAMREVVAIAKADGIELPNDAINTALHLDDGEWFEPSMLVDVKKGNPIELEAILGNLLRVSKELEVDAPVLKFLYDLLKVVQYRLREKQGLFSLPKERPLSEKFYN</sequence>
<dbReference type="InterPro" id="IPR008927">
    <property type="entry name" value="6-PGluconate_DH-like_C_sf"/>
</dbReference>
<dbReference type="Gene3D" id="3.40.50.720">
    <property type="entry name" value="NAD(P)-binding Rossmann-like Domain"/>
    <property type="match status" value="1"/>
</dbReference>
<feature type="domain" description="Ketopantoate reductase C-terminal" evidence="2">
    <location>
        <begin position="196"/>
        <end position="316"/>
    </location>
</feature>
<evidence type="ECO:0000259" key="1">
    <source>
        <dbReference type="Pfam" id="PF02558"/>
    </source>
</evidence>
<organism evidence="3 4">
    <name type="scientific">Zygosaccharomyces bailii (strain CLIB 213 / ATCC 58445 / CBS 680 / BCRC 21525 / NBRC 1098 / NCYC 1416 / NRRL Y-2227)</name>
    <dbReference type="NCBI Taxonomy" id="1333698"/>
    <lineage>
        <taxon>Eukaryota</taxon>
        <taxon>Fungi</taxon>
        <taxon>Dikarya</taxon>
        <taxon>Ascomycota</taxon>
        <taxon>Saccharomycotina</taxon>
        <taxon>Saccharomycetes</taxon>
        <taxon>Saccharomycetales</taxon>
        <taxon>Saccharomycetaceae</taxon>
        <taxon>Zygosaccharomyces</taxon>
    </lineage>
</organism>
<feature type="domain" description="Ketopantoate reductase N-terminal" evidence="1">
    <location>
        <begin position="7"/>
        <end position="162"/>
    </location>
</feature>
<dbReference type="SUPFAM" id="SSF48179">
    <property type="entry name" value="6-phosphogluconate dehydrogenase C-terminal domain-like"/>
    <property type="match status" value="1"/>
</dbReference>
<accession>A0A8J2T604</accession>
<dbReference type="SUPFAM" id="SSF51735">
    <property type="entry name" value="NAD(P)-binding Rossmann-fold domains"/>
    <property type="match status" value="1"/>
</dbReference>
<reference evidence="4" key="1">
    <citation type="journal article" date="2013" name="Genome Announc.">
        <title>Genome sequence of the food spoilage yeast Zygosaccharomyces bailii CLIB 213(T).</title>
        <authorList>
            <person name="Galeote V."/>
            <person name="Bigey F."/>
            <person name="Devillers H."/>
            <person name="Neuveglise C."/>
            <person name="Dequin S."/>
        </authorList>
    </citation>
    <scope>NUCLEOTIDE SEQUENCE [LARGE SCALE GENOMIC DNA]</scope>
    <source>
        <strain evidence="4">CLIB 213 / ATCC 58445 / CBS 680 / CCRC 21525 / NBRC 1098 / NCYC 1416 / NRRL Y-2227</strain>
    </source>
</reference>
<gene>
    <name evidence="3" type="ORF">BN860_00144g</name>
</gene>
<dbReference type="Pfam" id="PF08546">
    <property type="entry name" value="ApbA_C"/>
    <property type="match status" value="1"/>
</dbReference>
<evidence type="ECO:0000259" key="2">
    <source>
        <dbReference type="Pfam" id="PF08546"/>
    </source>
</evidence>
<dbReference type="OrthoDB" id="3609at2759"/>
<dbReference type="AlphaFoldDB" id="A0A8J2T604"/>
<dbReference type="FunFam" id="1.10.1040.10:FF:000017">
    <property type="entry name" value="2-dehydropantoate 2-reductase"/>
    <property type="match status" value="1"/>
</dbReference>
<dbReference type="InterPro" id="IPR036291">
    <property type="entry name" value="NAD(P)-bd_dom_sf"/>
</dbReference>
<name>A0A8J2T604_ZYGB2</name>